<reference evidence="1" key="1">
    <citation type="submission" date="2022-06" db="EMBL/GenBank/DDBJ databases">
        <title>Phylogenomic reconstructions and comparative analyses of Kickxellomycotina fungi.</title>
        <authorList>
            <person name="Reynolds N.K."/>
            <person name="Stajich J.E."/>
            <person name="Barry K."/>
            <person name="Grigoriev I.V."/>
            <person name="Crous P."/>
            <person name="Smith M.E."/>
        </authorList>
    </citation>
    <scope>NUCLEOTIDE SEQUENCE</scope>
    <source>
        <strain evidence="1">RSA 2271</strain>
    </source>
</reference>
<comment type="caution">
    <text evidence="1">The sequence shown here is derived from an EMBL/GenBank/DDBJ whole genome shotgun (WGS) entry which is preliminary data.</text>
</comment>
<proteinExistence type="predicted"/>
<sequence length="122" mass="14022">MEAEMAGPSFREVSQSEQLRDAARIAATHGAAVSALARQPPKESYQHLQPTKKQKQRHNIMYLAYQAKEVEAKLKETYSANRKTKQETRSKYGKWRGLATMDIFFSTTSLYRVLAGRYNDDY</sequence>
<name>A0ACC1HBQ0_9FUNG</name>
<protein>
    <submittedName>
        <fullName evidence="1">Uncharacterized protein</fullName>
    </submittedName>
</protein>
<evidence type="ECO:0000313" key="1">
    <source>
        <dbReference type="EMBL" id="KAJ1672790.1"/>
    </source>
</evidence>
<keyword evidence="2" id="KW-1185">Reference proteome</keyword>
<accession>A0ACC1HBQ0</accession>
<dbReference type="Proteomes" id="UP001145114">
    <property type="component" value="Unassembled WGS sequence"/>
</dbReference>
<gene>
    <name evidence="1" type="ORF">EV182_006496</name>
</gene>
<organism evidence="1 2">
    <name type="scientific">Spiromyces aspiralis</name>
    <dbReference type="NCBI Taxonomy" id="68401"/>
    <lineage>
        <taxon>Eukaryota</taxon>
        <taxon>Fungi</taxon>
        <taxon>Fungi incertae sedis</taxon>
        <taxon>Zoopagomycota</taxon>
        <taxon>Kickxellomycotina</taxon>
        <taxon>Kickxellomycetes</taxon>
        <taxon>Kickxellales</taxon>
        <taxon>Kickxellaceae</taxon>
        <taxon>Spiromyces</taxon>
    </lineage>
</organism>
<dbReference type="EMBL" id="JAMZIH010007835">
    <property type="protein sequence ID" value="KAJ1672790.1"/>
    <property type="molecule type" value="Genomic_DNA"/>
</dbReference>
<evidence type="ECO:0000313" key="2">
    <source>
        <dbReference type="Proteomes" id="UP001145114"/>
    </source>
</evidence>